<evidence type="ECO:0000313" key="1">
    <source>
        <dbReference type="EMBL" id="GFH05903.1"/>
    </source>
</evidence>
<reference evidence="1 2" key="1">
    <citation type="submission" date="2020-02" db="EMBL/GenBank/DDBJ databases">
        <title>Draft genome sequence of Haematococcus lacustris strain NIES-144.</title>
        <authorList>
            <person name="Morimoto D."/>
            <person name="Nakagawa S."/>
            <person name="Yoshida T."/>
            <person name="Sawayama S."/>
        </authorList>
    </citation>
    <scope>NUCLEOTIDE SEQUENCE [LARGE SCALE GENOMIC DNA]</scope>
    <source>
        <strain evidence="1 2">NIES-144</strain>
    </source>
</reference>
<comment type="caution">
    <text evidence="1">The sequence shown here is derived from an EMBL/GenBank/DDBJ whole genome shotgun (WGS) entry which is preliminary data.</text>
</comment>
<dbReference type="Proteomes" id="UP000485058">
    <property type="component" value="Unassembled WGS sequence"/>
</dbReference>
<evidence type="ECO:0000313" key="2">
    <source>
        <dbReference type="Proteomes" id="UP000485058"/>
    </source>
</evidence>
<gene>
    <name evidence="1" type="ORF">HaLaN_00445</name>
</gene>
<keyword evidence="2" id="KW-1185">Reference proteome</keyword>
<protein>
    <submittedName>
        <fullName evidence="1">Uncharacterized protein</fullName>
    </submittedName>
</protein>
<proteinExistence type="predicted"/>
<sequence>MQGAQRLQELVMELGSRLLAKLLEEVRSALLRGTASVGLLPGGGG</sequence>
<name>A0A699Y764_HAELA</name>
<organism evidence="1 2">
    <name type="scientific">Haematococcus lacustris</name>
    <name type="common">Green alga</name>
    <name type="synonym">Haematococcus pluvialis</name>
    <dbReference type="NCBI Taxonomy" id="44745"/>
    <lineage>
        <taxon>Eukaryota</taxon>
        <taxon>Viridiplantae</taxon>
        <taxon>Chlorophyta</taxon>
        <taxon>core chlorophytes</taxon>
        <taxon>Chlorophyceae</taxon>
        <taxon>CS clade</taxon>
        <taxon>Chlamydomonadales</taxon>
        <taxon>Haematococcaceae</taxon>
        <taxon>Haematococcus</taxon>
    </lineage>
</organism>
<dbReference type="AlphaFoldDB" id="A0A699Y764"/>
<accession>A0A699Y764</accession>
<dbReference type="EMBL" id="BLLF01000013">
    <property type="protein sequence ID" value="GFH05903.1"/>
    <property type="molecule type" value="Genomic_DNA"/>
</dbReference>